<dbReference type="PANTHER" id="PTHR11339:SF244">
    <property type="entry name" value="IGGFC-BINDING PROTEIN"/>
    <property type="match status" value="1"/>
</dbReference>
<dbReference type="Pfam" id="PF01826">
    <property type="entry name" value="TIL"/>
    <property type="match status" value="6"/>
</dbReference>
<dbReference type="SMART" id="SM00181">
    <property type="entry name" value="EGF"/>
    <property type="match status" value="5"/>
</dbReference>
<feature type="domain" description="VWFD" evidence="6">
    <location>
        <begin position="2031"/>
        <end position="2204"/>
    </location>
</feature>
<dbReference type="GO" id="GO:0005615">
    <property type="term" value="C:extracellular space"/>
    <property type="evidence" value="ECO:0000318"/>
    <property type="project" value="GO_Central"/>
</dbReference>
<dbReference type="PROSITE" id="PS51233">
    <property type="entry name" value="VWFD"/>
    <property type="match status" value="7"/>
</dbReference>
<keyword evidence="5" id="KW-0325">Glycoprotein</keyword>
<dbReference type="SMART" id="SM00215">
    <property type="entry name" value="VWC_out"/>
    <property type="match status" value="5"/>
</dbReference>
<dbReference type="InterPro" id="IPR001007">
    <property type="entry name" value="VWF_dom"/>
</dbReference>
<dbReference type="SUPFAM" id="SSF57567">
    <property type="entry name" value="Serine protease inhibitors"/>
    <property type="match status" value="6"/>
</dbReference>
<reference evidence="7 8" key="1">
    <citation type="journal article" date="2007" name="Nature">
        <title>Genome of the marsupial Monodelphis domestica reveals innovation in non-coding sequences.</title>
        <authorList>
            <person name="Mikkelsen T.S."/>
            <person name="Wakefield M.J."/>
            <person name="Aken B."/>
            <person name="Amemiya C.T."/>
            <person name="Chang J.L."/>
            <person name="Duke S."/>
            <person name="Garber M."/>
            <person name="Gentles A.J."/>
            <person name="Goodstadt L."/>
            <person name="Heger A."/>
            <person name="Jurka J."/>
            <person name="Kamal M."/>
            <person name="Mauceli E."/>
            <person name="Searle S.M."/>
            <person name="Sharpe T."/>
            <person name="Baker M.L."/>
            <person name="Batzer M.A."/>
            <person name="Benos P.V."/>
            <person name="Belov K."/>
            <person name="Clamp M."/>
            <person name="Cook A."/>
            <person name="Cuff J."/>
            <person name="Das R."/>
            <person name="Davidow L."/>
            <person name="Deakin J.E."/>
            <person name="Fazzari M.J."/>
            <person name="Glass J.L."/>
            <person name="Grabherr M."/>
            <person name="Greally J.M."/>
            <person name="Gu W."/>
            <person name="Hore T.A."/>
            <person name="Huttley G.A."/>
            <person name="Kleber M."/>
            <person name="Jirtle R.L."/>
            <person name="Koina E."/>
            <person name="Lee J.T."/>
            <person name="Mahony S."/>
            <person name="Marra M.A."/>
            <person name="Miller R.D."/>
            <person name="Nicholls R.D."/>
            <person name="Oda M."/>
            <person name="Papenfuss A.T."/>
            <person name="Parra Z.E."/>
            <person name="Pollock D.D."/>
            <person name="Ray D.A."/>
            <person name="Schein J.E."/>
            <person name="Speed T.P."/>
            <person name="Thompson K."/>
            <person name="VandeBerg J.L."/>
            <person name="Wade C.M."/>
            <person name="Walker J.A."/>
            <person name="Waters P.D."/>
            <person name="Webber C."/>
            <person name="Weidman J.R."/>
            <person name="Xie X."/>
            <person name="Zody M.C."/>
            <person name="Baldwin J."/>
            <person name="Abdouelleil A."/>
            <person name="Abdulkadir J."/>
            <person name="Abebe A."/>
            <person name="Abera B."/>
            <person name="Abreu J."/>
            <person name="Acer S.C."/>
            <person name="Aftuck L."/>
            <person name="Alexander A."/>
            <person name="An P."/>
            <person name="Anderson E."/>
            <person name="Anderson S."/>
            <person name="Arachi H."/>
            <person name="Azer M."/>
            <person name="Bachantsang P."/>
            <person name="Barry A."/>
            <person name="Bayul T."/>
            <person name="Berlin A."/>
            <person name="Bessette D."/>
            <person name="Bloom T."/>
            <person name="Bloom T."/>
            <person name="Boguslavskiy L."/>
            <person name="Bonnet C."/>
            <person name="Boukhgalter B."/>
            <person name="Bourzgui I."/>
            <person name="Brown A."/>
            <person name="Cahill P."/>
            <person name="Channer S."/>
            <person name="Cheshatsang Y."/>
            <person name="Chuda L."/>
            <person name="Citroen M."/>
            <person name="Collymore A."/>
            <person name="Cooke P."/>
            <person name="Costello M."/>
            <person name="D'Aco K."/>
            <person name="Daza R."/>
            <person name="De Haan G."/>
            <person name="DeGray S."/>
            <person name="DeMaso C."/>
            <person name="Dhargay N."/>
            <person name="Dooley K."/>
            <person name="Dooley E."/>
            <person name="Doricent M."/>
            <person name="Dorje P."/>
            <person name="Dorjee K."/>
            <person name="Dupes A."/>
            <person name="Elong R."/>
            <person name="Falk J."/>
            <person name="Farina A."/>
            <person name="Faro S."/>
            <person name="Ferguson D."/>
            <person name="Fisher S."/>
            <person name="Foley C.D."/>
            <person name="Franke A."/>
            <person name="Friedrich D."/>
            <person name="Gadbois L."/>
            <person name="Gearin G."/>
            <person name="Gearin C.R."/>
            <person name="Giannoukos G."/>
            <person name="Goode T."/>
            <person name="Graham J."/>
            <person name="Grandbois E."/>
            <person name="Grewal S."/>
            <person name="Gyaltsen K."/>
            <person name="Hafez N."/>
            <person name="Hagos B."/>
            <person name="Hall J."/>
            <person name="Henson C."/>
            <person name="Hollinger A."/>
            <person name="Honan T."/>
            <person name="Huard M.D."/>
            <person name="Hughes L."/>
            <person name="Hurhula B."/>
            <person name="Husby M.E."/>
            <person name="Kamat A."/>
            <person name="Kanga B."/>
            <person name="Kashin S."/>
            <person name="Khazanovich D."/>
            <person name="Kisner P."/>
            <person name="Lance K."/>
            <person name="Lara M."/>
            <person name="Lee W."/>
            <person name="Lennon N."/>
            <person name="Letendre F."/>
            <person name="LeVine R."/>
            <person name="Lipovsky A."/>
            <person name="Liu X."/>
            <person name="Liu J."/>
            <person name="Liu S."/>
            <person name="Lokyitsang T."/>
            <person name="Lokyitsang Y."/>
            <person name="Lubonja R."/>
            <person name="Lui A."/>
            <person name="MacDonald P."/>
            <person name="Magnisalis V."/>
            <person name="Maru K."/>
            <person name="Matthews C."/>
            <person name="McCusker W."/>
            <person name="McDonough S."/>
            <person name="Mehta T."/>
            <person name="Meldrim J."/>
            <person name="Meneus L."/>
            <person name="Mihai O."/>
            <person name="Mihalev A."/>
            <person name="Mihova T."/>
            <person name="Mittelman R."/>
            <person name="Mlenga V."/>
            <person name="Montmayeur A."/>
            <person name="Mulrain L."/>
            <person name="Navidi A."/>
            <person name="Naylor J."/>
            <person name="Negash T."/>
            <person name="Nguyen T."/>
            <person name="Nguyen N."/>
            <person name="Nicol R."/>
            <person name="Norbu C."/>
            <person name="Norbu N."/>
            <person name="Novod N."/>
            <person name="O'Neill B."/>
            <person name="Osman S."/>
            <person name="Markiewicz E."/>
            <person name="Oyono O.L."/>
            <person name="Patti C."/>
            <person name="Phunkhang P."/>
            <person name="Pierre F."/>
            <person name="Priest M."/>
            <person name="Raghuraman S."/>
            <person name="Rege F."/>
            <person name="Reyes R."/>
            <person name="Rise C."/>
            <person name="Rogov P."/>
            <person name="Ross K."/>
            <person name="Ryan E."/>
            <person name="Settipalli S."/>
            <person name="Shea T."/>
            <person name="Sherpa N."/>
            <person name="Shi L."/>
            <person name="Shih D."/>
            <person name="Sparrow T."/>
            <person name="Spaulding J."/>
            <person name="Stalker J."/>
            <person name="Stange-Thomann N."/>
            <person name="Stavropoulos S."/>
            <person name="Stone C."/>
            <person name="Strader C."/>
            <person name="Tesfaye S."/>
            <person name="Thomson T."/>
            <person name="Thoulutsang Y."/>
            <person name="Thoulutsang D."/>
            <person name="Topham K."/>
            <person name="Topping I."/>
            <person name="Tsamla T."/>
            <person name="Vassiliev H."/>
            <person name="Vo A."/>
            <person name="Wangchuk T."/>
            <person name="Wangdi T."/>
            <person name="Weiand M."/>
            <person name="Wilkinson J."/>
            <person name="Wilson A."/>
            <person name="Yadav S."/>
            <person name="Young G."/>
            <person name="Yu Q."/>
            <person name="Zembek L."/>
            <person name="Zhong D."/>
            <person name="Zimmer A."/>
            <person name="Zwirko Z."/>
            <person name="Jaffe D.B."/>
            <person name="Alvarez P."/>
            <person name="Brockman W."/>
            <person name="Butler J."/>
            <person name="Chin C."/>
            <person name="Gnerre S."/>
            <person name="MacCallum I."/>
            <person name="Graves J.A."/>
            <person name="Ponting C.P."/>
            <person name="Breen M."/>
            <person name="Samollow P.B."/>
            <person name="Lander E.S."/>
            <person name="Lindblad-Toh K."/>
        </authorList>
    </citation>
    <scope>NUCLEOTIDE SEQUENCE [LARGE SCALE GENOMIC DNA]</scope>
</reference>
<dbReference type="STRING" id="13616.ENSMODP00000017141"/>
<keyword evidence="2" id="KW-0964">Secreted</keyword>
<name>F6Y9H8_MONDO</name>
<dbReference type="Pfam" id="PF08742">
    <property type="entry name" value="C8"/>
    <property type="match status" value="6"/>
</dbReference>
<evidence type="ECO:0000313" key="7">
    <source>
        <dbReference type="Ensembl" id="ENSMODP00000017141.4"/>
    </source>
</evidence>
<dbReference type="Pfam" id="PF12714">
    <property type="entry name" value="TILa"/>
    <property type="match status" value="5"/>
</dbReference>
<sequence>SSQLQAWHSTYATWLSQILMFSVRKASCGGATCGPQQRCQVEAGKPVCLAASTATCWAQGDPHYTTFDGRRYDFMGTCSYTISEYCGFDDTLPAFSVEAKNEHRNSKKVSYVGSVTVSAYSQVVTLARGEHGFVRINNQKSRLPVSLHDGRLKVFQSGNQGVIEMDFGLRVTYNWDSQLGVTLPSRFQNEVCGLCGNYNGDPSDDFLTPDETQAANAVEFGQSWKLDDGDQFCSNDCLGGCPSCTPGQTQHYEGGRVCGMLSLAGGPFAHCHDILDPQAFVKDCVYDLCATNGDRPSLCRALNSYATACRELGVSIGDWRTPAGCPMTCPANSLYSPCASACPASCFESSAPSDCASRPCVEGCVCKKGYVLSGDACVPTSDCGCQYQGLVLAPGEEIWGDKVCKQRCVCVGKTQQVQCKDTGGCPAGEYCRVQNGLQGCYPNRFGTCQASGDPHYISFDGHRFDFMGTCVYLLVGSCGQNAALPAFRVLVENEHRGSQVVSYTRAVRVQVHGVEIAVRREHPGKILVDGALRYLPYQAAGGQVQVYQSGYDAVIRTDFGLTITYDWNALVKAKVPISYANALCGLCGNFNEDPKDDFTLRNGTITASALAFGQNWQEEALPGCGAVTPGECPQLDALLAQQLQSKKECGLLKDPAGPFRDCQAKVDPEGYFRDCVYDRCLLPGQPSVGCDNLAAYVAACHAAGATVHSWRSDQFCPLTCPTHSHYEECSRGCPVSCNDVSVPGGCGSECREACVCDDGFALSGQHCVPLAQCGCMFQGAYYSLGESFYPGPGCDSFCKCGEGGVVSCSPSACGPHEACQLVNGALGCVVVGSATCSAAGDPHYTTFDGRKFDYMGTCVYTLVRTCGSQPGLQDFEVLVENVAWGNGAVSVTRMVTVHVAGATLVLEQNKWKVKVNGVAMNFPVVLEGGRAFQHGAEAVIESDFGLRVTYDLVYHVRVTVPGNYHSKLCGLCGNYNGKPEDDFQKPDGQLAGNAAAFGDSWEAAVPGSPCVPVCNPSCPDEPQCKPEQAEAYEQGHYCGFITSAQGPLAACHALVSPAGYFQDCVFDLCLGGGSQDILCNSIHAYVSACQAAGGTVRPWRDDKFCPFKCPPNSHYELCADTCSLGCAALSAPPNCPGTCSEGCQCDVGFVSDGQTCIPIQDCGCYVDGRYYEPNQPVLLHNCTQQCTCHPGQGLLCKDHSCGAGQVCEPSEGLLSCVTKDPCQGVTCLEKETCQVQNGQAVCVPNYQGTCWLWGDPHYHSFDGRDFDFQGTCSYVLAALCGGPSSLPAFTVTTKNENRGSPSVSYVRLVTVSVHGTNISIHKGEIGRVRVNGVLTTLPVSTAGGRLLVTQGPGQAVLDTNFGLRVTYDWNWRVEVTLPSSYHGAVCGLCGNFDGNPANDMAFPNGTQASSIPSWGGSWRVPEWDPFCWDECHGNCPTCDEDKKEHYGGPEFCGPLAPATGGPFSACHAHIKPDNFFTGCVLDVCLGGGSQDILCQALASYAAACQAAGITIGDWRTQAKCPYPCGANSHYELCGPACPPSCPGPNPAPPCSGNCSEGCQCDEGFILSGSVCVAREVGCGCWANGTYHEPGTEFWADASCTSLCRCDPGQGQLLCSPASCGPGLECALLDNGVRGCRPLSSAVCQASGDPHYVSLDGRFFDFQGSCEYLLSGTCADPKPGMEAFSVTVANAHRGNQAVTYTRDVTLHIYGHSLALSSSFPRKLKVDDKLVALPFRLDTRLQAYLSGSDVVLETAFGLTLTFDGNSLARLRVPSPYAGTLCGLCGDYDGDPANDLTPKGGQPGNDPVAFGHSWKVGGSPGCGVCSPSDCPDTCSEKDQAQFGGPEACGVISAAPGPLASCHGLVDPTPFFKNCLLDACQAQGHPSGLCPALAAYVAACQAAGAQLDEWRRPDFCPFSCPANSHYELCGDSCPRSCPDLSAPQGCVSTCREGCVCDAGFVLSGDTCVPVGQCGCLHDGHYYPLGETFFPGADCEHRCECGPGGVVTCRQGSPCGPYEECRLEAGVQACHPTGCGRCLVSSSVHYVTFDGRVFDFHGSCSYVLSRVCQPLPGYEDFAIVLEKDANGDLERLLVTVGDQTVGLGHGLKITVNGELVALPVTAGSVRLTPEGRNVILQTTQGLRILFDGDAHVLLSVPSPYHNHLCGLCGNYNGNWNDDFHLPDGTVTSNVDTFGAAWRVPGYPGDRPCGEGEGAGCCPVCSAEQTAPYESAEACGRLRDPQGPFAPCHAVLSPSEYFRQCVYDLCANRGNSSSLCRSLGTYTADCQAAGVTLKPWRNSRFCPLSCPAHSHYSVCVHGCEASCSGLSGLGFCTTRCFEGCACDQGFLLSQGVCVPIQNCGCVLQGSYLPGNSSLVSSDCSQRCTCAIGGKLNCEAMSCPADTVCQVQGGSRGCKGPVGVCSLSTNLNTFDGLKTQAGSSGIFELSTLCSKNPTNDFWFRVLADFQLCLNGSKPVSQAHIFFQDGLVTLTSTSGVWVNGQQVTLPTKVLTSVSVHKSADGSFQVRQDGGIHVQLSPTGELSITVDEAHAGKLCGACGNFDGDQTNDMDPSGKAALDGWRAKDFSPW</sequence>
<comment type="subcellular location">
    <subcellularLocation>
        <location evidence="1">Secreted</location>
    </subcellularLocation>
</comment>
<dbReference type="Proteomes" id="UP000002280">
    <property type="component" value="Chromosome 4"/>
</dbReference>
<dbReference type="SMART" id="SM00832">
    <property type="entry name" value="C8"/>
    <property type="match status" value="6"/>
</dbReference>
<keyword evidence="4" id="KW-1015">Disulfide bond</keyword>
<accession>F6Y9H8</accession>
<dbReference type="OMA" id="ACHESLD"/>
<dbReference type="InterPro" id="IPR000742">
    <property type="entry name" value="EGF"/>
</dbReference>
<evidence type="ECO:0000256" key="5">
    <source>
        <dbReference type="ARBA" id="ARBA00023180"/>
    </source>
</evidence>
<feature type="domain" description="VWFD" evidence="6">
    <location>
        <begin position="1248"/>
        <end position="1428"/>
    </location>
</feature>
<dbReference type="InterPro" id="IPR050780">
    <property type="entry name" value="Mucin_vWF_Thrombospondin_sf"/>
</dbReference>
<dbReference type="HOGENOM" id="CLU_227967_0_0_1"/>
<dbReference type="InterPro" id="IPR036084">
    <property type="entry name" value="Ser_inhib-like_sf"/>
</dbReference>
<dbReference type="GO" id="GO:0031012">
    <property type="term" value="C:extracellular matrix"/>
    <property type="evidence" value="ECO:0000318"/>
    <property type="project" value="GO_Central"/>
</dbReference>
<evidence type="ECO:0000256" key="3">
    <source>
        <dbReference type="ARBA" id="ARBA00022737"/>
    </source>
</evidence>
<dbReference type="SMART" id="SM00216">
    <property type="entry name" value="VWD"/>
    <property type="match status" value="7"/>
</dbReference>
<reference evidence="7" key="3">
    <citation type="submission" date="2025-09" db="UniProtKB">
        <authorList>
            <consortium name="Ensembl"/>
        </authorList>
    </citation>
    <scope>IDENTIFICATION</scope>
</reference>
<dbReference type="InterPro" id="IPR014853">
    <property type="entry name" value="VWF/SSPO/ZAN-like_Cys-rich_dom"/>
</dbReference>
<feature type="domain" description="VWFD" evidence="6">
    <location>
        <begin position="446"/>
        <end position="625"/>
    </location>
</feature>
<keyword evidence="3" id="KW-0677">Repeat</keyword>
<dbReference type="eggNOG" id="KOG1216">
    <property type="taxonomic scope" value="Eukaryota"/>
</dbReference>
<feature type="domain" description="VWFD" evidence="6">
    <location>
        <begin position="54"/>
        <end position="234"/>
    </location>
</feature>
<dbReference type="InParanoid" id="F6Y9H8"/>
<protein>
    <submittedName>
        <fullName evidence="7">Fc fragment of IgG binding protein</fullName>
    </submittedName>
</protein>
<evidence type="ECO:0000256" key="1">
    <source>
        <dbReference type="ARBA" id="ARBA00004613"/>
    </source>
</evidence>
<evidence type="ECO:0000256" key="2">
    <source>
        <dbReference type="ARBA" id="ARBA00022525"/>
    </source>
</evidence>
<evidence type="ECO:0000259" key="6">
    <source>
        <dbReference type="PROSITE" id="PS51233"/>
    </source>
</evidence>
<dbReference type="GO" id="GO:0005201">
    <property type="term" value="F:extracellular matrix structural constituent"/>
    <property type="evidence" value="ECO:0000318"/>
    <property type="project" value="GO_Central"/>
</dbReference>
<dbReference type="GeneTree" id="ENSGT00950000183155"/>
<dbReference type="Gene3D" id="2.10.25.10">
    <property type="entry name" value="Laminin"/>
    <property type="match status" value="6"/>
</dbReference>
<feature type="domain" description="VWFD" evidence="6">
    <location>
        <begin position="834"/>
        <end position="1011"/>
    </location>
</feature>
<reference evidence="7" key="2">
    <citation type="submission" date="2025-08" db="UniProtKB">
        <authorList>
            <consortium name="Ensembl"/>
        </authorList>
    </citation>
    <scope>IDENTIFICATION</scope>
</reference>
<dbReference type="Ensembl" id="ENSMODT00000017459.5">
    <property type="protein sequence ID" value="ENSMODP00000017141.4"/>
    <property type="gene ID" value="ENSMODG00000013708.5"/>
</dbReference>
<keyword evidence="8" id="KW-1185">Reference proteome</keyword>
<dbReference type="InterPro" id="IPR002919">
    <property type="entry name" value="TIL_dom"/>
</dbReference>
<dbReference type="InterPro" id="IPR003645">
    <property type="entry name" value="Fol_N"/>
</dbReference>
<proteinExistence type="predicted"/>
<dbReference type="SMART" id="SM00274">
    <property type="entry name" value="FOLN"/>
    <property type="match status" value="4"/>
</dbReference>
<gene>
    <name evidence="7" type="primary">FCGBP</name>
</gene>
<dbReference type="Bgee" id="ENSMODG00000013708">
    <property type="expression patterns" value="Expressed in lung and 1 other cell type or tissue"/>
</dbReference>
<organism evidence="7 8">
    <name type="scientific">Monodelphis domestica</name>
    <name type="common">Gray short-tailed opossum</name>
    <dbReference type="NCBI Taxonomy" id="13616"/>
    <lineage>
        <taxon>Eukaryota</taxon>
        <taxon>Metazoa</taxon>
        <taxon>Chordata</taxon>
        <taxon>Craniata</taxon>
        <taxon>Vertebrata</taxon>
        <taxon>Euteleostomi</taxon>
        <taxon>Mammalia</taxon>
        <taxon>Metatheria</taxon>
        <taxon>Didelphimorphia</taxon>
        <taxon>Didelphidae</taxon>
        <taxon>Monodelphis</taxon>
    </lineage>
</organism>
<dbReference type="CDD" id="cd19941">
    <property type="entry name" value="TIL"/>
    <property type="match status" value="6"/>
</dbReference>
<evidence type="ECO:0000256" key="4">
    <source>
        <dbReference type="ARBA" id="ARBA00023157"/>
    </source>
</evidence>
<dbReference type="Pfam" id="PF00094">
    <property type="entry name" value="VWD"/>
    <property type="match status" value="7"/>
</dbReference>
<dbReference type="FunFam" id="2.10.25.10:FF:000055">
    <property type="entry name" value="alpha-tectorin isoform X1"/>
    <property type="match status" value="5"/>
</dbReference>
<dbReference type="PANTHER" id="PTHR11339">
    <property type="entry name" value="EXTRACELLULAR MATRIX GLYCOPROTEIN RELATED"/>
    <property type="match status" value="1"/>
</dbReference>
<feature type="domain" description="VWFD" evidence="6">
    <location>
        <begin position="1641"/>
        <end position="1820"/>
    </location>
</feature>
<dbReference type="InterPro" id="IPR025615">
    <property type="entry name" value="TILa_dom"/>
</dbReference>
<dbReference type="InterPro" id="IPR001846">
    <property type="entry name" value="VWF_type-D"/>
</dbReference>
<feature type="domain" description="VWFD" evidence="6">
    <location>
        <begin position="2410"/>
        <end position="2579"/>
    </location>
</feature>
<evidence type="ECO:0000313" key="8">
    <source>
        <dbReference type="Proteomes" id="UP000002280"/>
    </source>
</evidence>
<dbReference type="FunFam" id="2.10.25.10:FF:000153">
    <property type="entry name" value="MUC5B isoform 1"/>
    <property type="match status" value="1"/>
</dbReference>